<reference evidence="2" key="1">
    <citation type="journal article" date="2014" name="Genome Announc.">
        <title>Draft Genome Sequence of the Yeast Pseudozyma antarctica Type Strain JCM10317, a Producer of the Glycolipid Biosurfactants, Mannosylerythritol Lipids.</title>
        <authorList>
            <person name="Saika A."/>
            <person name="Koike H."/>
            <person name="Hori T."/>
            <person name="Fukuoka T."/>
            <person name="Sato S."/>
            <person name="Habe H."/>
            <person name="Kitamoto D."/>
            <person name="Morita T."/>
        </authorList>
    </citation>
    <scope>NUCLEOTIDE SEQUENCE [LARGE SCALE GENOMIC DNA]</scope>
    <source>
        <strain evidence="2">JCM 10317</strain>
    </source>
</reference>
<dbReference type="RefSeq" id="XP_014657876.1">
    <property type="nucleotide sequence ID" value="XM_014802390.1"/>
</dbReference>
<accession>A0A081CC40</accession>
<dbReference type="Proteomes" id="UP000053758">
    <property type="component" value="Unassembled WGS sequence"/>
</dbReference>
<proteinExistence type="predicted"/>
<sequence>MRFLLALLFFYIADVASLPIPAEPAAELVHTLADLGEAETARLTQLLNEHLPAYVHAPPPAPLPAPRLRFPPAHATEPGASAPPNSPRLSS</sequence>
<dbReference type="OrthoDB" id="10378195at2759"/>
<evidence type="ECO:0000313" key="2">
    <source>
        <dbReference type="Proteomes" id="UP000053758"/>
    </source>
</evidence>
<dbReference type="GeneID" id="26303295"/>
<evidence type="ECO:0000313" key="1">
    <source>
        <dbReference type="EMBL" id="GAK64236.1"/>
    </source>
</evidence>
<name>A0A081CC40_PSEA2</name>
<organism evidence="1 2">
    <name type="scientific">Pseudozyma antarctica</name>
    <name type="common">Yeast</name>
    <name type="synonym">Candida antarctica</name>
    <dbReference type="NCBI Taxonomy" id="84753"/>
    <lineage>
        <taxon>Eukaryota</taxon>
        <taxon>Fungi</taxon>
        <taxon>Dikarya</taxon>
        <taxon>Basidiomycota</taxon>
        <taxon>Ustilaginomycotina</taxon>
        <taxon>Ustilaginomycetes</taxon>
        <taxon>Ustilaginales</taxon>
        <taxon>Ustilaginaceae</taxon>
        <taxon>Moesziomyces</taxon>
    </lineage>
</organism>
<gene>
    <name evidence="1" type="ORF">PAN0_004d2446</name>
</gene>
<dbReference type="AlphaFoldDB" id="A0A081CC40"/>
<dbReference type="EMBL" id="DF830071">
    <property type="protein sequence ID" value="GAK64236.1"/>
    <property type="molecule type" value="Genomic_DNA"/>
</dbReference>
<keyword evidence="2" id="KW-1185">Reference proteome</keyword>
<dbReference type="HOGENOM" id="CLU_2427960_0_0_1"/>
<protein>
    <submittedName>
        <fullName evidence="1">Uncharacterized protein</fullName>
    </submittedName>
</protein>